<dbReference type="SUPFAM" id="SSF53474">
    <property type="entry name" value="alpha/beta-Hydrolases"/>
    <property type="match status" value="1"/>
</dbReference>
<dbReference type="InterPro" id="IPR029058">
    <property type="entry name" value="AB_hydrolase_fold"/>
</dbReference>
<accession>A0A150HAS8</accession>
<protein>
    <submittedName>
        <fullName evidence="1">Alpha/beta hydrolase family protein</fullName>
    </submittedName>
</protein>
<dbReference type="RefSeq" id="WP_062020061.1">
    <property type="nucleotide sequence ID" value="NZ_LQQC01000006.1"/>
</dbReference>
<evidence type="ECO:0000313" key="1">
    <source>
        <dbReference type="EMBL" id="KXZ59141.1"/>
    </source>
</evidence>
<dbReference type="Proteomes" id="UP000243589">
    <property type="component" value="Unassembled WGS sequence"/>
</dbReference>
<dbReference type="PATRIC" id="fig|479117.4.peg.525"/>
<keyword evidence="2" id="KW-1185">Reference proteome</keyword>
<sequence>MTRAILPGAEEHYTAIIGSGEPTTVFAHGFGGSIRDTRPFGTGIRGTKVFPHMPGHGGNPSPGPGWDYPMLAHALAGVLERTDADHALGVSMSAGALARLITDGHPAARSLKKVAFVLPASWTPPPEHLMENFEAYTTMLRGYVESGDEDGLVRALVEREAPEVRQMPEAQQFARGRARAIMTTDLKDGIGLARQTAVENPQGAAGFTGEVLVLTHEDDNSHPVEVAQKYAAAFPSARFEVLPRGSILWRGRQDVRRILGEFFNS</sequence>
<evidence type="ECO:0000313" key="2">
    <source>
        <dbReference type="Proteomes" id="UP000243589"/>
    </source>
</evidence>
<dbReference type="Gene3D" id="3.40.50.1820">
    <property type="entry name" value="alpha/beta hydrolase"/>
    <property type="match status" value="1"/>
</dbReference>
<comment type="caution">
    <text evidence="1">The sequence shown here is derived from an EMBL/GenBank/DDBJ whole genome shotgun (WGS) entry which is preliminary data.</text>
</comment>
<dbReference type="EMBL" id="LQQC01000006">
    <property type="protein sequence ID" value="KXZ59141.1"/>
    <property type="molecule type" value="Genomic_DNA"/>
</dbReference>
<reference evidence="1 2" key="1">
    <citation type="submission" date="2016-01" db="EMBL/GenBank/DDBJ databases">
        <title>Use of Whole Genome Sequencing to ascertain that Brevibacterium massiliense (Roux, Raoult 2009) is a later heterotypic synonym of Brevibacterium ravenspurgense (Mages 2008).</title>
        <authorList>
            <person name="Bernier A.-M."/>
            <person name="Burdz T."/>
            <person name="Huynh C."/>
            <person name="Pachecho A.L."/>
            <person name="Wiebe D."/>
            <person name="Bonner C."/>
            <person name="Bernard K."/>
        </authorList>
    </citation>
    <scope>NUCLEOTIDE SEQUENCE [LARGE SCALE GENOMIC DNA]</scope>
    <source>
        <strain evidence="1 2">CCUG56047</strain>
    </source>
</reference>
<organism evidence="1 2">
    <name type="scientific">Brevibacterium ravenspurgense</name>
    <dbReference type="NCBI Taxonomy" id="479117"/>
    <lineage>
        <taxon>Bacteria</taxon>
        <taxon>Bacillati</taxon>
        <taxon>Actinomycetota</taxon>
        <taxon>Actinomycetes</taxon>
        <taxon>Micrococcales</taxon>
        <taxon>Brevibacteriaceae</taxon>
        <taxon>Brevibacterium</taxon>
    </lineage>
</organism>
<dbReference type="GO" id="GO:0016787">
    <property type="term" value="F:hydrolase activity"/>
    <property type="evidence" value="ECO:0007669"/>
    <property type="project" value="UniProtKB-KW"/>
</dbReference>
<gene>
    <name evidence="1" type="ORF">Bravens_00524</name>
</gene>
<dbReference type="AlphaFoldDB" id="A0A150HAS8"/>
<proteinExistence type="predicted"/>
<name>A0A150HAS8_9MICO</name>
<keyword evidence="1" id="KW-0378">Hydrolase</keyword>